<evidence type="ECO:0000313" key="2">
    <source>
        <dbReference type="Proteomes" id="UP000078200"/>
    </source>
</evidence>
<evidence type="ECO:0000313" key="1">
    <source>
        <dbReference type="EnsemblMetazoa" id="GAUT012603-PA"/>
    </source>
</evidence>
<accession>A0A1A9UR16</accession>
<reference evidence="1" key="1">
    <citation type="submission" date="2020-05" db="UniProtKB">
        <authorList>
            <consortium name="EnsemblMetazoa"/>
        </authorList>
    </citation>
    <scope>IDENTIFICATION</scope>
    <source>
        <strain evidence="1">TTRI</strain>
    </source>
</reference>
<proteinExistence type="predicted"/>
<sequence length="245" mass="27667">MEQGEGEGEVSEKVGREVFRAVWLLTKCYEKNYVPESKILSHVEGRIKNLVATHHLKNVVHKCLENLSDVGLLYRTDPECFSVIRQCPPKSSPSLIQPDILKQCDKLIKCKRKFSDTNVRRGELQLLGKPSVTNDENDCTTKRLRTNDDDILYTGVKKPFFKICQRCCDNFLNIIYGRNENVDQSKLEISSQSNSSTVETVESVNNTEEISRATTDNGTVSKATSANIVNESDDEQLALSPVYLF</sequence>
<dbReference type="VEuPathDB" id="VectorBase:GAUT012603"/>
<dbReference type="Proteomes" id="UP000078200">
    <property type="component" value="Unassembled WGS sequence"/>
</dbReference>
<keyword evidence="2" id="KW-1185">Reference proteome</keyword>
<protein>
    <submittedName>
        <fullName evidence="1">Uncharacterized protein</fullName>
    </submittedName>
</protein>
<dbReference type="EnsemblMetazoa" id="GAUT012603-RA">
    <property type="protein sequence ID" value="GAUT012603-PA"/>
    <property type="gene ID" value="GAUT012603"/>
</dbReference>
<organism evidence="1 2">
    <name type="scientific">Glossina austeni</name>
    <name type="common">Savannah tsetse fly</name>
    <dbReference type="NCBI Taxonomy" id="7395"/>
    <lineage>
        <taxon>Eukaryota</taxon>
        <taxon>Metazoa</taxon>
        <taxon>Ecdysozoa</taxon>
        <taxon>Arthropoda</taxon>
        <taxon>Hexapoda</taxon>
        <taxon>Insecta</taxon>
        <taxon>Pterygota</taxon>
        <taxon>Neoptera</taxon>
        <taxon>Endopterygota</taxon>
        <taxon>Diptera</taxon>
        <taxon>Brachycera</taxon>
        <taxon>Muscomorpha</taxon>
        <taxon>Hippoboscoidea</taxon>
        <taxon>Glossinidae</taxon>
        <taxon>Glossina</taxon>
    </lineage>
</organism>
<dbReference type="AlphaFoldDB" id="A0A1A9UR16"/>
<name>A0A1A9UR16_GLOAU</name>